<name>A0ABQ5KEK4_9EUKA</name>
<feature type="compositionally biased region" description="Polar residues" evidence="1">
    <location>
        <begin position="51"/>
        <end position="71"/>
    </location>
</feature>
<feature type="non-terminal residue" evidence="2">
    <location>
        <position position="1"/>
    </location>
</feature>
<protein>
    <submittedName>
        <fullName evidence="2">Uncharacterized protein</fullName>
    </submittedName>
</protein>
<proteinExistence type="predicted"/>
<dbReference type="EMBL" id="BQXS01001718">
    <property type="protein sequence ID" value="GKT30975.1"/>
    <property type="molecule type" value="Genomic_DNA"/>
</dbReference>
<feature type="region of interest" description="Disordered" evidence="1">
    <location>
        <begin position="35"/>
        <end position="71"/>
    </location>
</feature>
<evidence type="ECO:0000313" key="2">
    <source>
        <dbReference type="EMBL" id="GKT30975.1"/>
    </source>
</evidence>
<evidence type="ECO:0000256" key="1">
    <source>
        <dbReference type="SAM" id="MobiDB-lite"/>
    </source>
</evidence>
<evidence type="ECO:0000313" key="3">
    <source>
        <dbReference type="Proteomes" id="UP001057375"/>
    </source>
</evidence>
<reference evidence="2" key="1">
    <citation type="submission" date="2022-03" db="EMBL/GenBank/DDBJ databases">
        <title>Draft genome sequence of Aduncisulcus paluster, a free-living microaerophilic Fornicata.</title>
        <authorList>
            <person name="Yuyama I."/>
            <person name="Kume K."/>
            <person name="Tamura T."/>
            <person name="Inagaki Y."/>
            <person name="Hashimoto T."/>
        </authorList>
    </citation>
    <scope>NUCLEOTIDE SEQUENCE</scope>
    <source>
        <strain evidence="2">NY0171</strain>
    </source>
</reference>
<dbReference type="Proteomes" id="UP001057375">
    <property type="component" value="Unassembled WGS sequence"/>
</dbReference>
<comment type="caution">
    <text evidence="2">The sequence shown here is derived from an EMBL/GenBank/DDBJ whole genome shotgun (WGS) entry which is preliminary data.</text>
</comment>
<sequence length="71" mass="7771">HLRAHNLLILLTHSDLYPMLLLCKLVSFPINLSTSTARDDNEDISGAGPTVRNNPDTNKQHGASPTQLPIL</sequence>
<gene>
    <name evidence="2" type="ORF">ADUPG1_001778</name>
</gene>
<keyword evidence="3" id="KW-1185">Reference proteome</keyword>
<organism evidence="2 3">
    <name type="scientific">Aduncisulcus paluster</name>
    <dbReference type="NCBI Taxonomy" id="2918883"/>
    <lineage>
        <taxon>Eukaryota</taxon>
        <taxon>Metamonada</taxon>
        <taxon>Carpediemonas-like organisms</taxon>
        <taxon>Aduncisulcus</taxon>
    </lineage>
</organism>
<accession>A0ABQ5KEK4</accession>